<dbReference type="EMBL" id="CABPSP010000014">
    <property type="protein sequence ID" value="VVE72219.1"/>
    <property type="molecule type" value="Genomic_DNA"/>
</dbReference>
<dbReference type="AlphaFoldDB" id="A0A5E5AF28"/>
<proteinExistence type="predicted"/>
<evidence type="ECO:0000313" key="1">
    <source>
        <dbReference type="EMBL" id="VVE72219.1"/>
    </source>
</evidence>
<protein>
    <submittedName>
        <fullName evidence="1">TetR family transcriptional regulator</fullName>
    </submittedName>
</protein>
<organism evidence="1 2">
    <name type="scientific">Pandoraea anapnoica</name>
    <dbReference type="NCBI Taxonomy" id="2508301"/>
    <lineage>
        <taxon>Bacteria</taxon>
        <taxon>Pseudomonadati</taxon>
        <taxon>Pseudomonadota</taxon>
        <taxon>Betaproteobacteria</taxon>
        <taxon>Burkholderiales</taxon>
        <taxon>Burkholderiaceae</taxon>
        <taxon>Pandoraea</taxon>
    </lineage>
</organism>
<keyword evidence="2" id="KW-1185">Reference proteome</keyword>
<evidence type="ECO:0000313" key="2">
    <source>
        <dbReference type="Proteomes" id="UP000383122"/>
    </source>
</evidence>
<accession>A0A5E5AF28</accession>
<reference evidence="1 2" key="1">
    <citation type="submission" date="2019-08" db="EMBL/GenBank/DDBJ databases">
        <authorList>
            <person name="Peeters C."/>
        </authorList>
    </citation>
    <scope>NUCLEOTIDE SEQUENCE [LARGE SCALE GENOMIC DNA]</scope>
    <source>
        <strain evidence="1 2">LMG 31117</strain>
    </source>
</reference>
<gene>
    <name evidence="1" type="ORF">PAN31117_04320</name>
</gene>
<dbReference type="Proteomes" id="UP000383122">
    <property type="component" value="Unassembled WGS sequence"/>
</dbReference>
<name>A0A5E5AF28_9BURK</name>
<sequence>MAGIARILNSPALLKSAAGVLKLLRDDLDLLERHIKR</sequence>